<dbReference type="InterPro" id="IPR020583">
    <property type="entry name" value="Inositol_monoP_metal-BS"/>
</dbReference>
<organism evidence="9 10">
    <name type="scientific">Botrimarina mediterranea</name>
    <dbReference type="NCBI Taxonomy" id="2528022"/>
    <lineage>
        <taxon>Bacteria</taxon>
        <taxon>Pseudomonadati</taxon>
        <taxon>Planctomycetota</taxon>
        <taxon>Planctomycetia</taxon>
        <taxon>Pirellulales</taxon>
        <taxon>Lacipirellulaceae</taxon>
        <taxon>Botrimarina</taxon>
    </lineage>
</organism>
<dbReference type="PRINTS" id="PR00377">
    <property type="entry name" value="IMPHPHTASES"/>
</dbReference>
<evidence type="ECO:0000256" key="1">
    <source>
        <dbReference type="ARBA" id="ARBA00001033"/>
    </source>
</evidence>
<keyword evidence="4 7" id="KW-0479">Metal-binding</keyword>
<dbReference type="EC" id="3.1.3.25" evidence="8"/>
<dbReference type="InterPro" id="IPR020550">
    <property type="entry name" value="Inositol_monophosphatase_CS"/>
</dbReference>
<proteinExistence type="inferred from homology"/>
<dbReference type="GO" id="GO:0008934">
    <property type="term" value="F:inositol monophosphate 1-phosphatase activity"/>
    <property type="evidence" value="ECO:0007669"/>
    <property type="project" value="InterPro"/>
</dbReference>
<accession>A0A518K392</accession>
<comment type="similarity">
    <text evidence="3 8">Belongs to the inositol monophosphatase superfamily.</text>
</comment>
<comment type="cofactor">
    <cofactor evidence="2 7 8">
        <name>Mg(2+)</name>
        <dbReference type="ChEBI" id="CHEBI:18420"/>
    </cofactor>
</comment>
<keyword evidence="5 8" id="KW-0378">Hydrolase</keyword>
<evidence type="ECO:0000256" key="6">
    <source>
        <dbReference type="ARBA" id="ARBA00022842"/>
    </source>
</evidence>
<feature type="binding site" evidence="7">
    <location>
        <position position="94"/>
    </location>
    <ligand>
        <name>Mg(2+)</name>
        <dbReference type="ChEBI" id="CHEBI:18420"/>
        <label>1</label>
        <note>catalytic</note>
    </ligand>
</feature>
<dbReference type="CDD" id="cd01639">
    <property type="entry name" value="IMPase"/>
    <property type="match status" value="1"/>
</dbReference>
<dbReference type="SUPFAM" id="SSF56655">
    <property type="entry name" value="Carbohydrate phosphatase"/>
    <property type="match status" value="1"/>
</dbReference>
<name>A0A518K392_9BACT</name>
<keyword evidence="6 7" id="KW-0460">Magnesium</keyword>
<dbReference type="Proteomes" id="UP000316426">
    <property type="component" value="Chromosome"/>
</dbReference>
<evidence type="ECO:0000256" key="2">
    <source>
        <dbReference type="ARBA" id="ARBA00001946"/>
    </source>
</evidence>
<dbReference type="AlphaFoldDB" id="A0A518K392"/>
<dbReference type="FunFam" id="3.40.190.80:FF:000020">
    <property type="entry name" value="Fructose-1,6-bisphosphatase/inositol-1-monophosphatase"/>
    <property type="match status" value="1"/>
</dbReference>
<feature type="binding site" evidence="7">
    <location>
        <position position="92"/>
    </location>
    <ligand>
        <name>Mg(2+)</name>
        <dbReference type="ChEBI" id="CHEBI:18420"/>
        <label>1</label>
        <note>catalytic</note>
    </ligand>
</feature>
<gene>
    <name evidence="9" type="primary">suhB</name>
    <name evidence="9" type="ORF">Spa11_04520</name>
</gene>
<dbReference type="RefSeq" id="WP_145106422.1">
    <property type="nucleotide sequence ID" value="NZ_CP036349.1"/>
</dbReference>
<keyword evidence="10" id="KW-1185">Reference proteome</keyword>
<dbReference type="InterPro" id="IPR033942">
    <property type="entry name" value="IMPase"/>
</dbReference>
<evidence type="ECO:0000256" key="5">
    <source>
        <dbReference type="ARBA" id="ARBA00022801"/>
    </source>
</evidence>
<evidence type="ECO:0000256" key="3">
    <source>
        <dbReference type="ARBA" id="ARBA00009759"/>
    </source>
</evidence>
<dbReference type="EMBL" id="CP036349">
    <property type="protein sequence ID" value="QDV72278.1"/>
    <property type="molecule type" value="Genomic_DNA"/>
</dbReference>
<dbReference type="PANTHER" id="PTHR20854">
    <property type="entry name" value="INOSITOL MONOPHOSPHATASE"/>
    <property type="match status" value="1"/>
</dbReference>
<dbReference type="PROSITE" id="PS00630">
    <property type="entry name" value="IMP_2"/>
    <property type="match status" value="1"/>
</dbReference>
<evidence type="ECO:0000256" key="8">
    <source>
        <dbReference type="RuleBase" id="RU364068"/>
    </source>
</evidence>
<protein>
    <recommendedName>
        <fullName evidence="8">Inositol-1-monophosphatase</fullName>
        <ecNumber evidence="8">3.1.3.25</ecNumber>
    </recommendedName>
</protein>
<dbReference type="Pfam" id="PF00459">
    <property type="entry name" value="Inositol_P"/>
    <property type="match status" value="1"/>
</dbReference>
<evidence type="ECO:0000313" key="9">
    <source>
        <dbReference type="EMBL" id="QDV72278.1"/>
    </source>
</evidence>
<evidence type="ECO:0000256" key="4">
    <source>
        <dbReference type="ARBA" id="ARBA00022723"/>
    </source>
</evidence>
<dbReference type="PANTHER" id="PTHR20854:SF4">
    <property type="entry name" value="INOSITOL-1-MONOPHOSPHATASE-RELATED"/>
    <property type="match status" value="1"/>
</dbReference>
<dbReference type="KEGG" id="bmei:Spa11_04520"/>
<dbReference type="GO" id="GO:0046872">
    <property type="term" value="F:metal ion binding"/>
    <property type="evidence" value="ECO:0007669"/>
    <property type="project" value="UniProtKB-KW"/>
</dbReference>
<dbReference type="Gene3D" id="3.40.190.80">
    <property type="match status" value="1"/>
</dbReference>
<feature type="binding site" evidence="7">
    <location>
        <position position="219"/>
    </location>
    <ligand>
        <name>Mg(2+)</name>
        <dbReference type="ChEBI" id="CHEBI:18420"/>
        <label>1</label>
        <note>catalytic</note>
    </ligand>
</feature>
<dbReference type="PROSITE" id="PS00629">
    <property type="entry name" value="IMP_1"/>
    <property type="match status" value="1"/>
</dbReference>
<sequence>MSETPAPYDPAALRLLAMEAALAGGRTLLAWRDKFTTREKGPADLVTDADIAAQRAVREVLLGARPDDAFVGEESPAGAPEDRGGRVCWIVDPLDGTTNYVHGFPMFATSVGVVFDGELVAGAIYDPVSDEMFSAAKGGGAFLGEAPIHVTEAAELGESLVAVSLPPRVDIDSPDLRAFVAVVEASRAVRRTGSAALNLAYVAAGRLDAHWAFSIYPWDAAAGVLICQEAGAVVTDCAGQPFDVWKADYLVAATNSLHRDVLQRLR</sequence>
<dbReference type="GO" id="GO:0007165">
    <property type="term" value="P:signal transduction"/>
    <property type="evidence" value="ECO:0007669"/>
    <property type="project" value="TreeGrafter"/>
</dbReference>
<feature type="binding site" evidence="7">
    <location>
        <position position="95"/>
    </location>
    <ligand>
        <name>Mg(2+)</name>
        <dbReference type="ChEBI" id="CHEBI:18420"/>
        <label>1</label>
        <note>catalytic</note>
    </ligand>
</feature>
<dbReference type="Gene3D" id="3.30.540.10">
    <property type="entry name" value="Fructose-1,6-Bisphosphatase, subunit A, domain 1"/>
    <property type="match status" value="1"/>
</dbReference>
<dbReference type="GO" id="GO:0006020">
    <property type="term" value="P:inositol metabolic process"/>
    <property type="evidence" value="ECO:0007669"/>
    <property type="project" value="TreeGrafter"/>
</dbReference>
<evidence type="ECO:0000313" key="10">
    <source>
        <dbReference type="Proteomes" id="UP000316426"/>
    </source>
</evidence>
<feature type="binding site" evidence="7">
    <location>
        <position position="73"/>
    </location>
    <ligand>
        <name>Mg(2+)</name>
        <dbReference type="ChEBI" id="CHEBI:18420"/>
        <label>1</label>
        <note>catalytic</note>
    </ligand>
</feature>
<comment type="catalytic activity">
    <reaction evidence="1 8">
        <text>a myo-inositol phosphate + H2O = myo-inositol + phosphate</text>
        <dbReference type="Rhea" id="RHEA:24056"/>
        <dbReference type="ChEBI" id="CHEBI:15377"/>
        <dbReference type="ChEBI" id="CHEBI:17268"/>
        <dbReference type="ChEBI" id="CHEBI:43474"/>
        <dbReference type="ChEBI" id="CHEBI:84139"/>
        <dbReference type="EC" id="3.1.3.25"/>
    </reaction>
</comment>
<evidence type="ECO:0000256" key="7">
    <source>
        <dbReference type="PIRSR" id="PIRSR600760-2"/>
    </source>
</evidence>
<dbReference type="GO" id="GO:0046854">
    <property type="term" value="P:phosphatidylinositol phosphate biosynthetic process"/>
    <property type="evidence" value="ECO:0007669"/>
    <property type="project" value="InterPro"/>
</dbReference>
<dbReference type="InterPro" id="IPR000760">
    <property type="entry name" value="Inositol_monophosphatase-like"/>
</dbReference>
<dbReference type="FunFam" id="3.30.540.10:FF:000003">
    <property type="entry name" value="Inositol-1-monophosphatase"/>
    <property type="match status" value="1"/>
</dbReference>
<reference evidence="9 10" key="1">
    <citation type="submission" date="2019-02" db="EMBL/GenBank/DDBJ databases">
        <title>Deep-cultivation of Planctomycetes and their phenomic and genomic characterization uncovers novel biology.</title>
        <authorList>
            <person name="Wiegand S."/>
            <person name="Jogler M."/>
            <person name="Boedeker C."/>
            <person name="Pinto D."/>
            <person name="Vollmers J."/>
            <person name="Rivas-Marin E."/>
            <person name="Kohn T."/>
            <person name="Peeters S.H."/>
            <person name="Heuer A."/>
            <person name="Rast P."/>
            <person name="Oberbeckmann S."/>
            <person name="Bunk B."/>
            <person name="Jeske O."/>
            <person name="Meyerdierks A."/>
            <person name="Storesund J.E."/>
            <person name="Kallscheuer N."/>
            <person name="Luecker S."/>
            <person name="Lage O.M."/>
            <person name="Pohl T."/>
            <person name="Merkel B.J."/>
            <person name="Hornburger P."/>
            <person name="Mueller R.-W."/>
            <person name="Bruemmer F."/>
            <person name="Labrenz M."/>
            <person name="Spormann A.M."/>
            <person name="Op den Camp H."/>
            <person name="Overmann J."/>
            <person name="Amann R."/>
            <person name="Jetten M.S.M."/>
            <person name="Mascher T."/>
            <person name="Medema M.H."/>
            <person name="Devos D.P."/>
            <person name="Kaster A.-K."/>
            <person name="Ovreas L."/>
            <person name="Rohde M."/>
            <person name="Galperin M.Y."/>
            <person name="Jogler C."/>
        </authorList>
    </citation>
    <scope>NUCLEOTIDE SEQUENCE [LARGE SCALE GENOMIC DNA]</scope>
    <source>
        <strain evidence="9 10">Spa11</strain>
    </source>
</reference>